<dbReference type="AlphaFoldDB" id="A0A1B7Y856"/>
<protein>
    <submittedName>
        <fullName evidence="2">PKSN polyketide synthase for alternapyrone biosynthesis protein</fullName>
    </submittedName>
</protein>
<gene>
    <name evidence="2" type="ORF">CH63R_09626</name>
</gene>
<evidence type="ECO:0000313" key="2">
    <source>
        <dbReference type="EMBL" id="OBR08105.1"/>
    </source>
</evidence>
<evidence type="ECO:0000256" key="1">
    <source>
        <dbReference type="SAM" id="MobiDB-lite"/>
    </source>
</evidence>
<proteinExistence type="predicted"/>
<sequence length="63" mass="7244">MDSIIEDQQAQAESFKDRKKRTSKKRASKKLDVSTFYDQLKTIEECTTGHYLPTSLTPPHCLV</sequence>
<dbReference type="KEGG" id="chig:CH63R_09626"/>
<organism evidence="2 3">
    <name type="scientific">Colletotrichum higginsianum (strain IMI 349063)</name>
    <name type="common">Crucifer anthracnose fungus</name>
    <dbReference type="NCBI Taxonomy" id="759273"/>
    <lineage>
        <taxon>Eukaryota</taxon>
        <taxon>Fungi</taxon>
        <taxon>Dikarya</taxon>
        <taxon>Ascomycota</taxon>
        <taxon>Pezizomycotina</taxon>
        <taxon>Sordariomycetes</taxon>
        <taxon>Hypocreomycetidae</taxon>
        <taxon>Glomerellales</taxon>
        <taxon>Glomerellaceae</taxon>
        <taxon>Colletotrichum</taxon>
        <taxon>Colletotrichum destructivum species complex</taxon>
    </lineage>
</organism>
<keyword evidence="3" id="KW-1185">Reference proteome</keyword>
<dbReference type="RefSeq" id="XP_018156623.1">
    <property type="nucleotide sequence ID" value="XM_018304600.1"/>
</dbReference>
<dbReference type="EMBL" id="LTAN01000006">
    <property type="protein sequence ID" value="OBR08105.1"/>
    <property type="molecule type" value="Genomic_DNA"/>
</dbReference>
<feature type="compositionally biased region" description="Polar residues" evidence="1">
    <location>
        <begin position="1"/>
        <end position="12"/>
    </location>
</feature>
<accession>A0A1B7Y856</accession>
<dbReference type="VEuPathDB" id="FungiDB:CH63R_09626"/>
<feature type="region of interest" description="Disordered" evidence="1">
    <location>
        <begin position="1"/>
        <end position="26"/>
    </location>
</feature>
<dbReference type="Proteomes" id="UP000092177">
    <property type="component" value="Chromosome 6"/>
</dbReference>
<reference evidence="3" key="1">
    <citation type="journal article" date="2017" name="BMC Genomics">
        <title>Gapless genome assembly of Colletotrichum higginsianum reveals chromosome structure and association of transposable elements with secondary metabolite gene clusters.</title>
        <authorList>
            <person name="Dallery J.-F."/>
            <person name="Lapalu N."/>
            <person name="Zampounis A."/>
            <person name="Pigne S."/>
            <person name="Luyten I."/>
            <person name="Amselem J."/>
            <person name="Wittenberg A.H.J."/>
            <person name="Zhou S."/>
            <person name="de Queiroz M.V."/>
            <person name="Robin G.P."/>
            <person name="Auger A."/>
            <person name="Hainaut M."/>
            <person name="Henrissat B."/>
            <person name="Kim K.-T."/>
            <person name="Lee Y.-H."/>
            <person name="Lespinet O."/>
            <person name="Schwartz D.C."/>
            <person name="Thon M.R."/>
            <person name="O'Connell R.J."/>
        </authorList>
    </citation>
    <scope>NUCLEOTIDE SEQUENCE [LARGE SCALE GENOMIC DNA]</scope>
    <source>
        <strain evidence="3">IMI 349063</strain>
    </source>
</reference>
<comment type="caution">
    <text evidence="2">The sequence shown here is derived from an EMBL/GenBank/DDBJ whole genome shotgun (WGS) entry which is preliminary data.</text>
</comment>
<feature type="compositionally biased region" description="Basic residues" evidence="1">
    <location>
        <begin position="17"/>
        <end position="26"/>
    </location>
</feature>
<evidence type="ECO:0000313" key="3">
    <source>
        <dbReference type="Proteomes" id="UP000092177"/>
    </source>
</evidence>
<name>A0A1B7Y856_COLHI</name>
<dbReference type="GeneID" id="28868707"/>